<dbReference type="EMBL" id="JAENGY010002028">
    <property type="protein sequence ID" value="KAG6945755.1"/>
    <property type="molecule type" value="Genomic_DNA"/>
</dbReference>
<evidence type="ECO:0000313" key="1">
    <source>
        <dbReference type="EMBL" id="KAG6945755.1"/>
    </source>
</evidence>
<evidence type="ECO:0000313" key="2">
    <source>
        <dbReference type="Proteomes" id="UP000709295"/>
    </source>
</evidence>
<reference evidence="1" key="1">
    <citation type="submission" date="2021-01" db="EMBL/GenBank/DDBJ databases">
        <title>Phytophthora aleatoria, a newly-described species from Pinus radiata is distinct from Phytophthora cactorum isolates based on comparative genomics.</title>
        <authorList>
            <person name="Mcdougal R."/>
            <person name="Panda P."/>
            <person name="Williams N."/>
            <person name="Studholme D.J."/>
        </authorList>
    </citation>
    <scope>NUCLEOTIDE SEQUENCE</scope>
    <source>
        <strain evidence="1">NZFS 4037</strain>
    </source>
</reference>
<dbReference type="AlphaFoldDB" id="A0A8J5I4B4"/>
<organism evidence="1 2">
    <name type="scientific">Phytophthora aleatoria</name>
    <dbReference type="NCBI Taxonomy" id="2496075"/>
    <lineage>
        <taxon>Eukaryota</taxon>
        <taxon>Sar</taxon>
        <taxon>Stramenopiles</taxon>
        <taxon>Oomycota</taxon>
        <taxon>Peronosporomycetes</taxon>
        <taxon>Peronosporales</taxon>
        <taxon>Peronosporaceae</taxon>
        <taxon>Phytophthora</taxon>
    </lineage>
</organism>
<comment type="caution">
    <text evidence="1">The sequence shown here is derived from an EMBL/GenBank/DDBJ whole genome shotgun (WGS) entry which is preliminary data.</text>
</comment>
<dbReference type="Proteomes" id="UP000709295">
    <property type="component" value="Unassembled WGS sequence"/>
</dbReference>
<sequence>MEEFEEGLAAGRKFQSKREFKLAVAAVCATTNRSCRFPDSNHKTGWCTVASSSFIDKEEEKLTEAVV</sequence>
<keyword evidence="2" id="KW-1185">Reference proteome</keyword>
<protein>
    <submittedName>
        <fullName evidence="1">Uncharacterized protein</fullName>
    </submittedName>
</protein>
<name>A0A8J5I4B4_9STRA</name>
<accession>A0A8J5I4B4</accession>
<gene>
    <name evidence="1" type="ORF">JG688_00016398</name>
</gene>
<proteinExistence type="predicted"/>